<dbReference type="EC" id="3.1.1.-" evidence="3"/>
<dbReference type="Gene3D" id="3.40.50.1820">
    <property type="entry name" value="alpha/beta hydrolase"/>
    <property type="match status" value="1"/>
</dbReference>
<sequence>MRSSLFAGLVGVSTVGAVQPLVDVCYSKYEGVSLANGVTQWLGVRYAAPPVGNLRFAAPADPIENKTTILANQFGNICLGTGAAPSNSSSEDCLFMNIYAPTNATSDNPLPVYFYIQGGGFNSNSNPNYNGSGLIEASNHNIVVVNFNYRVGPYGFLASNEIVKGGSTNNGLKDQIKALQWLQKNIRKFGGDPNHVVIGGSSAGAASVTLLLTAYGGRNDGLFHASAAESQSFAAVRSVNESQFMYDNLVIRTGCASSNDTLACLRSLNATYLQTKNINSPFPGAQDPPLYMYGPTLDGGVVSDLTTAAFRKGNFIKLPAIYGDDTNEGTVFVPMNTSSIGEGNAFLKDQFPLLTLDMIRHINALYPNNASWQYPNAGAWWRQASNAYGELRYNCPGINISDVYAATFNRKDIYNYHWDVVDPVAAAAGRGVTHTVETNAIWGPENVNGAAPASYSTTNAEIVPVVQAYWTSFVRSFNPNTYRLKGSPIWETWTATEKQRIHFVTNATAMENVPADQRERCAYMSSIALDIKQ</sequence>
<dbReference type="AlphaFoldDB" id="A0A074VZE0"/>
<evidence type="ECO:0000256" key="3">
    <source>
        <dbReference type="RuleBase" id="RU361235"/>
    </source>
</evidence>
<feature type="domain" description="Carboxylesterase type B" evidence="4">
    <location>
        <begin position="29"/>
        <end position="516"/>
    </location>
</feature>
<dbReference type="ESTHER" id="9pezi-a0a074vze0">
    <property type="family name" value="Fungal_carboxylesterase_lipase"/>
</dbReference>
<keyword evidence="3" id="KW-0732">Signal</keyword>
<organism evidence="5 6">
    <name type="scientific">Aureobasidium melanogenum (strain CBS 110374)</name>
    <name type="common">Aureobasidium pullulans var. melanogenum</name>
    <dbReference type="NCBI Taxonomy" id="1043003"/>
    <lineage>
        <taxon>Eukaryota</taxon>
        <taxon>Fungi</taxon>
        <taxon>Dikarya</taxon>
        <taxon>Ascomycota</taxon>
        <taxon>Pezizomycotina</taxon>
        <taxon>Dothideomycetes</taxon>
        <taxon>Dothideomycetidae</taxon>
        <taxon>Dothideales</taxon>
        <taxon>Saccotheciaceae</taxon>
        <taxon>Aureobasidium</taxon>
    </lineage>
</organism>
<dbReference type="InterPro" id="IPR002018">
    <property type="entry name" value="CarbesteraseB"/>
</dbReference>
<dbReference type="Proteomes" id="UP000030672">
    <property type="component" value="Unassembled WGS sequence"/>
</dbReference>
<keyword evidence="6" id="KW-1185">Reference proteome</keyword>
<keyword evidence="2 3" id="KW-0378">Hydrolase</keyword>
<dbReference type="GeneID" id="63917772"/>
<reference evidence="5 6" key="1">
    <citation type="journal article" date="2014" name="BMC Genomics">
        <title>Genome sequencing of four Aureobasidium pullulans varieties: biotechnological potential, stress tolerance, and description of new species.</title>
        <authorList>
            <person name="Gostin Ar C."/>
            <person name="Ohm R.A."/>
            <person name="Kogej T."/>
            <person name="Sonjak S."/>
            <person name="Turk M."/>
            <person name="Zajc J."/>
            <person name="Zalar P."/>
            <person name="Grube M."/>
            <person name="Sun H."/>
            <person name="Han J."/>
            <person name="Sharma A."/>
            <person name="Chiniquy J."/>
            <person name="Ngan C.Y."/>
            <person name="Lipzen A."/>
            <person name="Barry K."/>
            <person name="Grigoriev I.V."/>
            <person name="Gunde-Cimerman N."/>
        </authorList>
    </citation>
    <scope>NUCLEOTIDE SEQUENCE [LARGE SCALE GENOMIC DNA]</scope>
    <source>
        <strain evidence="5 6">CBS 110374</strain>
    </source>
</reference>
<evidence type="ECO:0000313" key="6">
    <source>
        <dbReference type="Proteomes" id="UP000030672"/>
    </source>
</evidence>
<dbReference type="Pfam" id="PF00135">
    <property type="entry name" value="COesterase"/>
    <property type="match status" value="1"/>
</dbReference>
<feature type="chain" id="PRO_5005104433" description="Carboxylic ester hydrolase" evidence="3">
    <location>
        <begin position="18"/>
        <end position="533"/>
    </location>
</feature>
<name>A0A074VZE0_AURM1</name>
<proteinExistence type="inferred from homology"/>
<dbReference type="GO" id="GO:0016787">
    <property type="term" value="F:hydrolase activity"/>
    <property type="evidence" value="ECO:0007669"/>
    <property type="project" value="UniProtKB-KW"/>
</dbReference>
<dbReference type="SUPFAM" id="SSF53474">
    <property type="entry name" value="alpha/beta-Hydrolases"/>
    <property type="match status" value="1"/>
</dbReference>
<dbReference type="InterPro" id="IPR019826">
    <property type="entry name" value="Carboxylesterase_B_AS"/>
</dbReference>
<feature type="signal peptide" evidence="3">
    <location>
        <begin position="1"/>
        <end position="17"/>
    </location>
</feature>
<protein>
    <recommendedName>
        <fullName evidence="3">Carboxylic ester hydrolase</fullName>
        <ecNumber evidence="3">3.1.1.-</ecNumber>
    </recommendedName>
</protein>
<evidence type="ECO:0000313" key="5">
    <source>
        <dbReference type="EMBL" id="KEQ64634.1"/>
    </source>
</evidence>
<dbReference type="RefSeq" id="XP_040881657.1">
    <property type="nucleotide sequence ID" value="XM_041024399.1"/>
</dbReference>
<dbReference type="PANTHER" id="PTHR11559">
    <property type="entry name" value="CARBOXYLESTERASE"/>
    <property type="match status" value="1"/>
</dbReference>
<comment type="similarity">
    <text evidence="1 3">Belongs to the type-B carboxylesterase/lipase family.</text>
</comment>
<evidence type="ECO:0000256" key="2">
    <source>
        <dbReference type="ARBA" id="ARBA00022801"/>
    </source>
</evidence>
<dbReference type="HOGENOM" id="CLU_006586_10_7_1"/>
<dbReference type="FunFam" id="3.40.50.1820:FF:000316">
    <property type="entry name" value="Carboxylic ester hydrolase"/>
    <property type="match status" value="1"/>
</dbReference>
<accession>A0A074VZE0</accession>
<evidence type="ECO:0000259" key="4">
    <source>
        <dbReference type="Pfam" id="PF00135"/>
    </source>
</evidence>
<dbReference type="PROSITE" id="PS00122">
    <property type="entry name" value="CARBOXYLESTERASE_B_1"/>
    <property type="match status" value="1"/>
</dbReference>
<dbReference type="InterPro" id="IPR029058">
    <property type="entry name" value="AB_hydrolase_fold"/>
</dbReference>
<gene>
    <name evidence="5" type="ORF">M437DRAFT_64274</name>
</gene>
<dbReference type="STRING" id="1043003.A0A074VZE0"/>
<evidence type="ECO:0000256" key="1">
    <source>
        <dbReference type="ARBA" id="ARBA00005964"/>
    </source>
</evidence>
<dbReference type="EMBL" id="KL584828">
    <property type="protein sequence ID" value="KEQ64634.1"/>
    <property type="molecule type" value="Genomic_DNA"/>
</dbReference>
<dbReference type="InterPro" id="IPR050309">
    <property type="entry name" value="Type-B_Carboxylest/Lipase"/>
</dbReference>